<dbReference type="eggNOG" id="KOG1339">
    <property type="taxonomic scope" value="Eukaryota"/>
</dbReference>
<sequence length="271" mass="29123">MKKYSLLLSASAITAISADGVQKIKLKKIPEAEKIVNLLSPNPNPTLGGVSAPISLSRRLGEPKKSENIVLRDLKNAQYYGPVMLGTPPQEFLVVFDTGSADFWVPSASCEKRSMNCKAKHAYDPTKSSTYSAVPSGQQTSFQIMYGSGPVSGKFGQDSVTLGDDYTVEGQTFAAADSTDGLGLTYGKAKFDGILGLAFPTISRDPGVNTVIPNLKEKGHLDKAMFAFYLGDESDGELTIGGYDDTKFDGSITWVDLISPTYWLAPVDQIK</sequence>
<dbReference type="Pfam" id="PF00026">
    <property type="entry name" value="Asp"/>
    <property type="match status" value="1"/>
</dbReference>
<keyword evidence="8" id="KW-1185">Reference proteome</keyword>
<feature type="disulfide bond" evidence="4">
    <location>
        <begin position="110"/>
        <end position="117"/>
    </location>
</feature>
<dbReference type="GO" id="GO:0006508">
    <property type="term" value="P:proteolysis"/>
    <property type="evidence" value="ECO:0007669"/>
    <property type="project" value="UniProtKB-KW"/>
</dbReference>
<evidence type="ECO:0000313" key="8">
    <source>
        <dbReference type="Proteomes" id="UP000266841"/>
    </source>
</evidence>
<dbReference type="CDD" id="cd05471">
    <property type="entry name" value="pepsin_like"/>
    <property type="match status" value="1"/>
</dbReference>
<dbReference type="Proteomes" id="UP000266841">
    <property type="component" value="Unassembled WGS sequence"/>
</dbReference>
<gene>
    <name evidence="7" type="ORF">THAOC_00523</name>
</gene>
<evidence type="ECO:0000256" key="4">
    <source>
        <dbReference type="PIRSR" id="PIRSR601461-2"/>
    </source>
</evidence>
<keyword evidence="5" id="KW-0378">Hydrolase</keyword>
<comment type="caution">
    <text evidence="7">The sequence shown here is derived from an EMBL/GenBank/DDBJ whole genome shotgun (WGS) entry which is preliminary data.</text>
</comment>
<comment type="similarity">
    <text evidence="1 5">Belongs to the peptidase A1 family.</text>
</comment>
<feature type="non-terminal residue" evidence="7">
    <location>
        <position position="271"/>
    </location>
</feature>
<evidence type="ECO:0000259" key="6">
    <source>
        <dbReference type="PROSITE" id="PS51767"/>
    </source>
</evidence>
<dbReference type="InterPro" id="IPR021109">
    <property type="entry name" value="Peptidase_aspartic_dom_sf"/>
</dbReference>
<keyword evidence="2 5" id="KW-0645">Protease</keyword>
<dbReference type="PANTHER" id="PTHR47966">
    <property type="entry name" value="BETA-SITE APP-CLEAVING ENZYME, ISOFORM A-RELATED"/>
    <property type="match status" value="1"/>
</dbReference>
<accession>K0TP41</accession>
<dbReference type="GO" id="GO:0004190">
    <property type="term" value="F:aspartic-type endopeptidase activity"/>
    <property type="evidence" value="ECO:0007669"/>
    <property type="project" value="UniProtKB-KW"/>
</dbReference>
<evidence type="ECO:0000313" key="7">
    <source>
        <dbReference type="EMBL" id="EJK77631.1"/>
    </source>
</evidence>
<dbReference type="PROSITE" id="PS00141">
    <property type="entry name" value="ASP_PROTEASE"/>
    <property type="match status" value="1"/>
</dbReference>
<dbReference type="SUPFAM" id="SSF50630">
    <property type="entry name" value="Acid proteases"/>
    <property type="match status" value="1"/>
</dbReference>
<proteinExistence type="inferred from homology"/>
<dbReference type="AlphaFoldDB" id="K0TP41"/>
<dbReference type="InterPro" id="IPR001461">
    <property type="entry name" value="Aspartic_peptidase_A1"/>
</dbReference>
<dbReference type="InterPro" id="IPR001969">
    <property type="entry name" value="Aspartic_peptidase_AS"/>
</dbReference>
<dbReference type="EMBL" id="AGNL01000611">
    <property type="protein sequence ID" value="EJK77631.1"/>
    <property type="molecule type" value="Genomic_DNA"/>
</dbReference>
<evidence type="ECO:0000256" key="1">
    <source>
        <dbReference type="ARBA" id="ARBA00007447"/>
    </source>
</evidence>
<protein>
    <recommendedName>
        <fullName evidence="6">Peptidase A1 domain-containing protein</fullName>
    </recommendedName>
</protein>
<dbReference type="InterPro" id="IPR033121">
    <property type="entry name" value="PEPTIDASE_A1"/>
</dbReference>
<evidence type="ECO:0000256" key="5">
    <source>
        <dbReference type="RuleBase" id="RU000454"/>
    </source>
</evidence>
<name>K0TP41_THAOC</name>
<keyword evidence="3 5" id="KW-0064">Aspartyl protease</keyword>
<evidence type="ECO:0000256" key="3">
    <source>
        <dbReference type="ARBA" id="ARBA00022750"/>
    </source>
</evidence>
<dbReference type="InterPro" id="IPR034164">
    <property type="entry name" value="Pepsin-like_dom"/>
</dbReference>
<keyword evidence="4" id="KW-1015">Disulfide bond</keyword>
<dbReference type="PROSITE" id="PS51767">
    <property type="entry name" value="PEPTIDASE_A1"/>
    <property type="match status" value="1"/>
</dbReference>
<feature type="domain" description="Peptidase A1" evidence="6">
    <location>
        <begin position="79"/>
        <end position="271"/>
    </location>
</feature>
<dbReference type="OrthoDB" id="771136at2759"/>
<dbReference type="Gene3D" id="2.40.70.10">
    <property type="entry name" value="Acid Proteases"/>
    <property type="match status" value="2"/>
</dbReference>
<dbReference type="PRINTS" id="PR00792">
    <property type="entry name" value="PEPSIN"/>
</dbReference>
<dbReference type="OMA" id="AHTYVHA"/>
<organism evidence="7 8">
    <name type="scientific">Thalassiosira oceanica</name>
    <name type="common">Marine diatom</name>
    <dbReference type="NCBI Taxonomy" id="159749"/>
    <lineage>
        <taxon>Eukaryota</taxon>
        <taxon>Sar</taxon>
        <taxon>Stramenopiles</taxon>
        <taxon>Ochrophyta</taxon>
        <taxon>Bacillariophyta</taxon>
        <taxon>Coscinodiscophyceae</taxon>
        <taxon>Thalassiosirophycidae</taxon>
        <taxon>Thalassiosirales</taxon>
        <taxon>Thalassiosiraceae</taxon>
        <taxon>Thalassiosira</taxon>
    </lineage>
</organism>
<evidence type="ECO:0000256" key="2">
    <source>
        <dbReference type="ARBA" id="ARBA00022670"/>
    </source>
</evidence>
<dbReference type="FunFam" id="2.40.70.10:FF:000008">
    <property type="entry name" value="Cathepsin D"/>
    <property type="match status" value="1"/>
</dbReference>
<reference evidence="7 8" key="1">
    <citation type="journal article" date="2012" name="Genome Biol.">
        <title>Genome and low-iron response of an oceanic diatom adapted to chronic iron limitation.</title>
        <authorList>
            <person name="Lommer M."/>
            <person name="Specht M."/>
            <person name="Roy A.S."/>
            <person name="Kraemer L."/>
            <person name="Andreson R."/>
            <person name="Gutowska M.A."/>
            <person name="Wolf J."/>
            <person name="Bergner S.V."/>
            <person name="Schilhabel M.B."/>
            <person name="Klostermeier U.C."/>
            <person name="Beiko R.G."/>
            <person name="Rosenstiel P."/>
            <person name="Hippler M."/>
            <person name="Laroche J."/>
        </authorList>
    </citation>
    <scope>NUCLEOTIDE SEQUENCE [LARGE SCALE GENOMIC DNA]</scope>
    <source>
        <strain evidence="7 8">CCMP1005</strain>
    </source>
</reference>
<dbReference type="PANTHER" id="PTHR47966:SF51">
    <property type="entry name" value="BETA-SITE APP-CLEAVING ENZYME, ISOFORM A-RELATED"/>
    <property type="match status" value="1"/>
</dbReference>